<name>A0AAU9K4H9_9CILI</name>
<dbReference type="GO" id="GO:0005737">
    <property type="term" value="C:cytoplasm"/>
    <property type="evidence" value="ECO:0007669"/>
    <property type="project" value="UniProtKB-ARBA"/>
</dbReference>
<dbReference type="SUPFAM" id="SSF49785">
    <property type="entry name" value="Galactose-binding domain-like"/>
    <property type="match status" value="1"/>
</dbReference>
<organism evidence="2 3">
    <name type="scientific">Blepharisma stoltei</name>
    <dbReference type="NCBI Taxonomy" id="1481888"/>
    <lineage>
        <taxon>Eukaryota</taxon>
        <taxon>Sar</taxon>
        <taxon>Alveolata</taxon>
        <taxon>Ciliophora</taxon>
        <taxon>Postciliodesmatophora</taxon>
        <taxon>Heterotrichea</taxon>
        <taxon>Heterotrichida</taxon>
        <taxon>Blepharismidae</taxon>
        <taxon>Blepharisma</taxon>
    </lineage>
</organism>
<dbReference type="Pfam" id="PF04300">
    <property type="entry name" value="FBA"/>
    <property type="match status" value="1"/>
</dbReference>
<dbReference type="EMBL" id="CAJZBQ010000058">
    <property type="protein sequence ID" value="CAG9334463.1"/>
    <property type="molecule type" value="Genomic_DNA"/>
</dbReference>
<dbReference type="GO" id="GO:0019005">
    <property type="term" value="C:SCF ubiquitin ligase complex"/>
    <property type="evidence" value="ECO:0007669"/>
    <property type="project" value="TreeGrafter"/>
</dbReference>
<sequence>MGSNQTSSELKKGSQDRADSDVSHLKYAAHGENSEVEINHLKELILIFRRSSEFLSLEDSLTLLCLNKYIRQHIANSEWEMIVSVKACSKFLNENYQTDFISTFQDYDINFHNLYNNFVKSENLLKNPCGELAFQYWNKDGDWRFSKKGTWKNKSRCFCTSNSWAKLSQEIQLKDERSHKVLLAKSYVARRFDCDSTAKFTVEGYENNSWNTIFDTGEFLPPYSEVVKSPSCGWMKVDFMKVINPGLNKIKVTIAGKDNKFWSGYYGPRFGYTDIRIINI</sequence>
<dbReference type="GO" id="GO:0061630">
    <property type="term" value="F:ubiquitin protein ligase activity"/>
    <property type="evidence" value="ECO:0007669"/>
    <property type="project" value="TreeGrafter"/>
</dbReference>
<feature type="domain" description="FBA" evidence="1">
    <location>
        <begin position="116"/>
        <end position="279"/>
    </location>
</feature>
<dbReference type="InterPro" id="IPR008979">
    <property type="entry name" value="Galactose-bd-like_sf"/>
</dbReference>
<dbReference type="InterPro" id="IPR039752">
    <property type="entry name" value="F-box_only"/>
</dbReference>
<reference evidence="2" key="1">
    <citation type="submission" date="2021-09" db="EMBL/GenBank/DDBJ databases">
        <authorList>
            <consortium name="AG Swart"/>
            <person name="Singh M."/>
            <person name="Singh A."/>
            <person name="Seah K."/>
            <person name="Emmerich C."/>
        </authorList>
    </citation>
    <scope>NUCLEOTIDE SEQUENCE</scope>
    <source>
        <strain evidence="2">ATCC30299</strain>
    </source>
</reference>
<keyword evidence="3" id="KW-1185">Reference proteome</keyword>
<proteinExistence type="predicted"/>
<dbReference type="SMART" id="SM01198">
    <property type="entry name" value="FBA"/>
    <property type="match status" value="1"/>
</dbReference>
<dbReference type="PANTHER" id="PTHR12125">
    <property type="entry name" value="F-BOX ONLY PROTEIN 6-LIKE PROTEIN"/>
    <property type="match status" value="1"/>
</dbReference>
<gene>
    <name evidence="2" type="ORF">BSTOLATCC_MIC61079</name>
</gene>
<dbReference type="GO" id="GO:0006516">
    <property type="term" value="P:glycoprotein catabolic process"/>
    <property type="evidence" value="ECO:0007669"/>
    <property type="project" value="TreeGrafter"/>
</dbReference>
<dbReference type="InterPro" id="IPR007397">
    <property type="entry name" value="F-box-assoc_dom"/>
</dbReference>
<dbReference type="PANTHER" id="PTHR12125:SF5">
    <property type="entry name" value="F-BOX DOMAIN-CONTAINING PROTEIN"/>
    <property type="match status" value="1"/>
</dbReference>
<evidence type="ECO:0000313" key="2">
    <source>
        <dbReference type="EMBL" id="CAG9334463.1"/>
    </source>
</evidence>
<accession>A0AAU9K4H9</accession>
<comment type="caution">
    <text evidence="2">The sequence shown here is derived from an EMBL/GenBank/DDBJ whole genome shotgun (WGS) entry which is preliminary data.</text>
</comment>
<dbReference type="GO" id="GO:0036503">
    <property type="term" value="P:ERAD pathway"/>
    <property type="evidence" value="ECO:0007669"/>
    <property type="project" value="TreeGrafter"/>
</dbReference>
<evidence type="ECO:0000259" key="1">
    <source>
        <dbReference type="SMART" id="SM01198"/>
    </source>
</evidence>
<evidence type="ECO:0000313" key="3">
    <source>
        <dbReference type="Proteomes" id="UP001162131"/>
    </source>
</evidence>
<protein>
    <recommendedName>
        <fullName evidence="1">FBA domain-containing protein</fullName>
    </recommendedName>
</protein>
<dbReference type="AlphaFoldDB" id="A0AAU9K4H9"/>
<dbReference type="GO" id="GO:0031146">
    <property type="term" value="P:SCF-dependent proteasomal ubiquitin-dependent protein catabolic process"/>
    <property type="evidence" value="ECO:0007669"/>
    <property type="project" value="TreeGrafter"/>
</dbReference>
<dbReference type="Proteomes" id="UP001162131">
    <property type="component" value="Unassembled WGS sequence"/>
</dbReference>
<dbReference type="Gene3D" id="2.60.120.260">
    <property type="entry name" value="Galactose-binding domain-like"/>
    <property type="match status" value="1"/>
</dbReference>